<dbReference type="Pfam" id="PF00953">
    <property type="entry name" value="Glycos_transf_4"/>
    <property type="match status" value="1"/>
</dbReference>
<comment type="catalytic activity">
    <reaction evidence="12">
        <text>di-trans,octa-cis-undecaprenyl phosphate + UDP-N-acetyl-alpha-D-glucosamine = N-acetyl-alpha-D-glucosaminyl-di-trans,octa-cis-undecaprenyl diphosphate + UMP</text>
        <dbReference type="Rhea" id="RHEA:28090"/>
        <dbReference type="ChEBI" id="CHEBI:57705"/>
        <dbReference type="ChEBI" id="CHEBI:57865"/>
        <dbReference type="ChEBI" id="CHEBI:60392"/>
        <dbReference type="ChEBI" id="CHEBI:62959"/>
        <dbReference type="EC" id="2.7.8.33"/>
    </reaction>
</comment>
<keyword evidence="9 12" id="KW-1133">Transmembrane helix</keyword>
<dbReference type="AlphaFoldDB" id="A0T1U8"/>
<evidence type="ECO:0000256" key="10">
    <source>
        <dbReference type="ARBA" id="ARBA00023136"/>
    </source>
</evidence>
<feature type="transmembrane region" description="Helical" evidence="12">
    <location>
        <begin position="212"/>
        <end position="233"/>
    </location>
</feature>
<evidence type="ECO:0000256" key="6">
    <source>
        <dbReference type="ARBA" id="ARBA00022692"/>
    </source>
</evidence>
<dbReference type="GO" id="GO:0009276">
    <property type="term" value="C:Gram-negative-bacterium-type cell wall"/>
    <property type="evidence" value="ECO:0007669"/>
    <property type="project" value="InterPro"/>
</dbReference>
<keyword evidence="11 12" id="KW-0464">Manganese</keyword>
<dbReference type="InterPro" id="IPR000715">
    <property type="entry name" value="Glycosyl_transferase_4"/>
</dbReference>
<keyword evidence="5 12" id="KW-0808">Transferase</keyword>
<keyword evidence="6 12" id="KW-0812">Transmembrane</keyword>
<reference evidence="14" key="1">
    <citation type="journal article" date="2007" name="FEMS Microbiol. Lett.">
        <title>Genetic variation of capsule/LPS biogenesis in two serogroup O31 Vibrio cholerae isolates.</title>
        <authorList>
            <person name="Chen Y."/>
            <person name="Stine O.C."/>
            <person name="Morris J.G.Jr."/>
            <person name="Johnson J.A."/>
        </authorList>
    </citation>
    <scope>NUCLEOTIDE SEQUENCE</scope>
    <source>
        <strain evidence="14">A5</strain>
    </source>
</reference>
<comment type="cofactor">
    <cofactor evidence="12 13">
        <name>Mg(2+)</name>
        <dbReference type="ChEBI" id="CHEBI:18420"/>
    </cofactor>
</comment>
<evidence type="ECO:0000256" key="11">
    <source>
        <dbReference type="ARBA" id="ARBA00023211"/>
    </source>
</evidence>
<dbReference type="PANTHER" id="PTHR22926:SF3">
    <property type="entry name" value="UNDECAPRENYL-PHOSPHATE ALPHA-N-ACETYLGLUCOSAMINYL 1-PHOSPHATE TRANSFERASE"/>
    <property type="match status" value="1"/>
</dbReference>
<evidence type="ECO:0000256" key="5">
    <source>
        <dbReference type="ARBA" id="ARBA00022679"/>
    </source>
</evidence>
<dbReference type="GO" id="GO:0044038">
    <property type="term" value="P:cell wall macromolecule biosynthetic process"/>
    <property type="evidence" value="ECO:0007669"/>
    <property type="project" value="TreeGrafter"/>
</dbReference>
<keyword evidence="10 12" id="KW-0472">Membrane</keyword>
<accession>A0T1U8</accession>
<comment type="similarity">
    <text evidence="12">Belongs to the glycosyltransferase 4 family. WecA subfamily.</text>
</comment>
<dbReference type="GO" id="GO:0016757">
    <property type="term" value="F:glycosyltransferase activity"/>
    <property type="evidence" value="ECO:0007669"/>
    <property type="project" value="UniProtKB-KW"/>
</dbReference>
<evidence type="ECO:0000256" key="3">
    <source>
        <dbReference type="ARBA" id="ARBA00022519"/>
    </source>
</evidence>
<dbReference type="GO" id="GO:0036380">
    <property type="term" value="F:UDP-N-acetylglucosamine-undecaprenyl-phosphate N-acetylglucosaminephosphotransferase activity"/>
    <property type="evidence" value="ECO:0007669"/>
    <property type="project" value="UniProtKB-UniRule"/>
</dbReference>
<keyword evidence="4 12" id="KW-0328">Glycosyltransferase</keyword>
<evidence type="ECO:0000256" key="12">
    <source>
        <dbReference type="HAMAP-Rule" id="MF_02030"/>
    </source>
</evidence>
<feature type="binding site" evidence="13">
    <location>
        <position position="216"/>
    </location>
    <ligand>
        <name>Mg(2+)</name>
        <dbReference type="ChEBI" id="CHEBI:18420"/>
    </ligand>
</feature>
<keyword evidence="3 12" id="KW-0997">Cell inner membrane</keyword>
<dbReference type="InterPro" id="IPR012750">
    <property type="entry name" value="ECA_WecA-rel"/>
</dbReference>
<comment type="subcellular location">
    <subcellularLocation>
        <location evidence="12">Cell inner membrane</location>
        <topology evidence="12">Multi-pass membrane protein</topology>
    </subcellularLocation>
    <subcellularLocation>
        <location evidence="1">Cell membrane</location>
        <topology evidence="1">Multi-pass membrane protein</topology>
    </subcellularLocation>
</comment>
<organism evidence="14">
    <name type="scientific">Vibrio cholerae</name>
    <dbReference type="NCBI Taxonomy" id="666"/>
    <lineage>
        <taxon>Bacteria</taxon>
        <taxon>Pseudomonadati</taxon>
        <taxon>Pseudomonadota</taxon>
        <taxon>Gammaproteobacteria</taxon>
        <taxon>Vibrionales</taxon>
        <taxon>Vibrionaceae</taxon>
        <taxon>Vibrio</taxon>
    </lineage>
</organism>
<sequence>MAESMFMEISIIFALSTTLLFVMRKIAKKVGLVDKPNARKLHQGVIPLVGGISICSTLTLYLLFNPNLFPHQTLYLMSIIVLTLVGALDDKYDLSVKARMTVQALLSILMMYQTGIDLNYIGHILGMGDIHLGMFAAVVTIFAVIGAINAFNMVDGIDGLLGGLSMVTFGGIGILAFVNGSLGFSQLCTLLVITMLPYIMFNLGIFGRKRKVFMGDAGSMMIGFTAIWLLLGLSQNENQHTMRPITALWLIAIPLMDMAAIMIRRIRRGHSPFKPDREHLHHIFQRLGLSSHQTLAVICAFAALFAAFGIYGEMKKIPEPVMFFSFMLCFLVYSLLLAYVWRITSFLRRVFGRGEKELEQSSATSNDWSTNNDTATRRCFFMSKILECQ</sequence>
<dbReference type="UniPathway" id="UPA00281"/>
<evidence type="ECO:0000256" key="1">
    <source>
        <dbReference type="ARBA" id="ARBA00004651"/>
    </source>
</evidence>
<dbReference type="GO" id="GO:0030145">
    <property type="term" value="F:manganese ion binding"/>
    <property type="evidence" value="ECO:0007669"/>
    <property type="project" value="InterPro"/>
</dbReference>
<feature type="transmembrane region" description="Helical" evidence="12">
    <location>
        <begin position="160"/>
        <end position="178"/>
    </location>
</feature>
<feature type="transmembrane region" description="Helical" evidence="12">
    <location>
        <begin position="323"/>
        <end position="341"/>
    </location>
</feature>
<evidence type="ECO:0000256" key="2">
    <source>
        <dbReference type="ARBA" id="ARBA00022475"/>
    </source>
</evidence>
<dbReference type="GO" id="GO:0000287">
    <property type="term" value="F:magnesium ion binding"/>
    <property type="evidence" value="ECO:0007669"/>
    <property type="project" value="InterPro"/>
</dbReference>
<feature type="transmembrane region" description="Helical" evidence="12">
    <location>
        <begin position="245"/>
        <end position="266"/>
    </location>
</feature>
<feature type="transmembrane region" description="Helical" evidence="12">
    <location>
        <begin position="100"/>
        <end position="118"/>
    </location>
</feature>
<dbReference type="CDD" id="cd06853">
    <property type="entry name" value="GT_WecA_like"/>
    <property type="match status" value="1"/>
</dbReference>
<keyword evidence="8 12" id="KW-0448">Lipopolysaccharide biosynthesis</keyword>
<dbReference type="NCBIfam" id="TIGR02380">
    <property type="entry name" value="ECA_wecA"/>
    <property type="match status" value="1"/>
</dbReference>
<dbReference type="GO" id="GO:0005886">
    <property type="term" value="C:plasma membrane"/>
    <property type="evidence" value="ECO:0007669"/>
    <property type="project" value="UniProtKB-SubCell"/>
</dbReference>
<comment type="pathway">
    <text evidence="12">Bacterial outer membrane biogenesis; LPS O-antigen biosynthesis.</text>
</comment>
<gene>
    <name evidence="12 14" type="primary">wecA</name>
</gene>
<protein>
    <recommendedName>
        <fullName evidence="12">Undecaprenyl-phosphate alpha-N-acetylglucosaminyl 1-phosphate transferase</fullName>
        <ecNumber evidence="12">2.7.8.33</ecNumber>
    </recommendedName>
    <alternativeName>
        <fullName evidence="12">UDP-GlcNAc:undecaprenyl-phosphate GlcNAc-1-phosphate transferase</fullName>
    </alternativeName>
    <alternativeName>
        <fullName evidence="12">Undecaprenyl-phosphate GlcNAc-1-phosphate transferase</fullName>
    </alternativeName>
</protein>
<dbReference type="GO" id="GO:0071555">
    <property type="term" value="P:cell wall organization"/>
    <property type="evidence" value="ECO:0007669"/>
    <property type="project" value="TreeGrafter"/>
</dbReference>
<keyword evidence="13" id="KW-0479">Metal-binding</keyword>
<feature type="transmembrane region" description="Helical" evidence="12">
    <location>
        <begin position="130"/>
        <end position="148"/>
    </location>
</feature>
<dbReference type="EC" id="2.7.8.33" evidence="12"/>
<feature type="transmembrane region" description="Helical" evidence="12">
    <location>
        <begin position="44"/>
        <end position="63"/>
    </location>
</feature>
<evidence type="ECO:0000256" key="13">
    <source>
        <dbReference type="PIRSR" id="PIRSR600715-1"/>
    </source>
</evidence>
<feature type="binding site" evidence="13">
    <location>
        <position position="152"/>
    </location>
    <ligand>
        <name>Mg(2+)</name>
        <dbReference type="ChEBI" id="CHEBI:18420"/>
    </ligand>
</feature>
<feature type="transmembrane region" description="Helical" evidence="12">
    <location>
        <begin position="6"/>
        <end position="23"/>
    </location>
</feature>
<proteinExistence type="inferred from homology"/>
<evidence type="ECO:0000256" key="7">
    <source>
        <dbReference type="ARBA" id="ARBA00022842"/>
    </source>
</evidence>
<name>A0T1U8_VIBCL</name>
<evidence type="ECO:0000256" key="9">
    <source>
        <dbReference type="ARBA" id="ARBA00022989"/>
    </source>
</evidence>
<feature type="transmembrane region" description="Helical" evidence="12">
    <location>
        <begin position="287"/>
        <end position="311"/>
    </location>
</feature>
<keyword evidence="7 12" id="KW-0460">Magnesium</keyword>
<dbReference type="GO" id="GO:0009243">
    <property type="term" value="P:O antigen biosynthetic process"/>
    <property type="evidence" value="ECO:0007669"/>
    <property type="project" value="UniProtKB-UniRule"/>
</dbReference>
<comment type="cofactor">
    <cofactor evidence="12">
        <name>Mn(2+)</name>
        <dbReference type="ChEBI" id="CHEBI:29035"/>
    </cofactor>
</comment>
<dbReference type="PANTHER" id="PTHR22926">
    <property type="entry name" value="PHOSPHO-N-ACETYLMURAMOYL-PENTAPEPTIDE-TRANSFERASE"/>
    <property type="match status" value="1"/>
</dbReference>
<feature type="transmembrane region" description="Helical" evidence="12">
    <location>
        <begin position="184"/>
        <end position="205"/>
    </location>
</feature>
<keyword evidence="2 12" id="KW-1003">Cell membrane</keyword>
<comment type="function">
    <text evidence="12">Catalyzes the transfer of the GlcNAc-1-phosphate moiety from UDP-GlcNAc onto the carrier lipid undecaprenyl phosphate (C55-P), yielding GlcNAc-pyrophosphoryl-undecaprenyl (GlcNAc-PP-C55).</text>
</comment>
<feature type="transmembrane region" description="Helical" evidence="12">
    <location>
        <begin position="69"/>
        <end position="88"/>
    </location>
</feature>
<dbReference type="EMBL" id="EF076669">
    <property type="protein sequence ID" value="ABK58718.1"/>
    <property type="molecule type" value="Genomic_DNA"/>
</dbReference>
<evidence type="ECO:0000313" key="14">
    <source>
        <dbReference type="EMBL" id="ABK58718.1"/>
    </source>
</evidence>
<evidence type="ECO:0000256" key="8">
    <source>
        <dbReference type="ARBA" id="ARBA00022985"/>
    </source>
</evidence>
<evidence type="ECO:0000256" key="4">
    <source>
        <dbReference type="ARBA" id="ARBA00022676"/>
    </source>
</evidence>
<dbReference type="HAMAP" id="MF_02030">
    <property type="entry name" value="WecA_Gammaproteo"/>
    <property type="match status" value="1"/>
</dbReference>